<evidence type="ECO:0000313" key="7">
    <source>
        <dbReference type="EMBL" id="CUS12894.1"/>
    </source>
</evidence>
<feature type="region of interest" description="Disordered" evidence="5">
    <location>
        <begin position="473"/>
        <end position="540"/>
    </location>
</feature>
<evidence type="ECO:0000256" key="4">
    <source>
        <dbReference type="ARBA" id="ARBA00023136"/>
    </source>
</evidence>
<feature type="compositionally biased region" description="Polar residues" evidence="5">
    <location>
        <begin position="573"/>
        <end position="596"/>
    </location>
</feature>
<feature type="compositionally biased region" description="Polar residues" evidence="5">
    <location>
        <begin position="473"/>
        <end position="487"/>
    </location>
</feature>
<accession>A0A292Q0F7</accession>
<organism evidence="7 8">
    <name type="scientific">Tuber aestivum</name>
    <name type="common">summer truffle</name>
    <dbReference type="NCBI Taxonomy" id="59557"/>
    <lineage>
        <taxon>Eukaryota</taxon>
        <taxon>Fungi</taxon>
        <taxon>Dikarya</taxon>
        <taxon>Ascomycota</taxon>
        <taxon>Pezizomycotina</taxon>
        <taxon>Pezizomycetes</taxon>
        <taxon>Pezizales</taxon>
        <taxon>Tuberaceae</taxon>
        <taxon>Tuber</taxon>
    </lineage>
</organism>
<reference evidence="7" key="1">
    <citation type="submission" date="2015-10" db="EMBL/GenBank/DDBJ databases">
        <authorList>
            <person name="Regsiter A."/>
            <person name="william w."/>
        </authorList>
    </citation>
    <scope>NUCLEOTIDE SEQUENCE</scope>
    <source>
        <strain evidence="7">Montdore</strain>
    </source>
</reference>
<name>A0A292Q0F7_9PEZI</name>
<dbReference type="SUPFAM" id="SSF144083">
    <property type="entry name" value="Magnesium transport protein CorA, transmembrane region"/>
    <property type="match status" value="1"/>
</dbReference>
<keyword evidence="4 6" id="KW-0472">Membrane</keyword>
<evidence type="ECO:0000256" key="1">
    <source>
        <dbReference type="ARBA" id="ARBA00004141"/>
    </source>
</evidence>
<evidence type="ECO:0000313" key="8">
    <source>
        <dbReference type="Proteomes" id="UP001412239"/>
    </source>
</evidence>
<sequence>MAEKLGLPNANTFKDAHSKRVQKLPGRGGFRTGISLRVPFKSQSSLFGSGSSQDRLMLFVSFPYFGKSSREIQLGAESESVRLLDFKRLGAHSPSGRPRVPRGGRTEIGEILVHQARYMIFDNNTMAVFRSKEDSAKDKVPLHRFQERTGAIRAMIHMIANRMDPELSVAGSLQASLCKIEEDIDQMISETVSPKLEPVRQNSNRTEILTSLNRLSADLFAAITVAGRQIEILQGLHSVFSESYRSETSNREEGSSLRLNLFPKGLVPVPVPVKNPEQIWPNTLDAICGAVQERKSFIKQIEKLVENMDIRRKILIGFLESGHAEKAIDAVKRIEHTIRESQATLAEQDKALLGFTFVTIVFLPLNFCTSYFGMNNIKEFTKDPLSKIDFWNFALPFTTVTLLALILPITWKRGLAVEFRALIMELNLYPRRKRGDIENQSSPTLYLQEETSSRSPGVSQLLYPSIIGSAISTNGMPTTPPQISTDPSPCPESLAQNLAPQGTQRQLPLQDPAAEPPVCPEGPGPRAPVAPTPPRPLSLGQETEIQPVTAPLSVGLLRPPSPCPPSPQPPSPTGTHSTNPAGQASSTSTRDSNTASPPLPTVLEPNISAPPAAPRNPASDTA</sequence>
<evidence type="ECO:0000256" key="2">
    <source>
        <dbReference type="ARBA" id="ARBA00022692"/>
    </source>
</evidence>
<dbReference type="Proteomes" id="UP001412239">
    <property type="component" value="Unassembled WGS sequence"/>
</dbReference>
<protein>
    <submittedName>
        <fullName evidence="7">Uncharacterized protein</fullName>
    </submittedName>
</protein>
<keyword evidence="8" id="KW-1185">Reference proteome</keyword>
<gene>
    <name evidence="7" type="ORF">GSTUAT00003014001</name>
</gene>
<evidence type="ECO:0000256" key="6">
    <source>
        <dbReference type="SAM" id="Phobius"/>
    </source>
</evidence>
<dbReference type="InterPro" id="IPR045863">
    <property type="entry name" value="CorA_TM1_TM2"/>
</dbReference>
<dbReference type="EMBL" id="LN890981">
    <property type="protein sequence ID" value="CUS12894.1"/>
    <property type="molecule type" value="Genomic_DNA"/>
</dbReference>
<feature type="transmembrane region" description="Helical" evidence="6">
    <location>
        <begin position="393"/>
        <end position="411"/>
    </location>
</feature>
<evidence type="ECO:0000256" key="5">
    <source>
        <dbReference type="SAM" id="MobiDB-lite"/>
    </source>
</evidence>
<feature type="transmembrane region" description="Helical" evidence="6">
    <location>
        <begin position="351"/>
        <end position="373"/>
    </location>
</feature>
<evidence type="ECO:0000256" key="3">
    <source>
        <dbReference type="ARBA" id="ARBA00022989"/>
    </source>
</evidence>
<feature type="compositionally biased region" description="Polar residues" evidence="5">
    <location>
        <begin position="494"/>
        <end position="507"/>
    </location>
</feature>
<proteinExistence type="predicted"/>
<keyword evidence="3 6" id="KW-1133">Transmembrane helix</keyword>
<dbReference type="GO" id="GO:0016020">
    <property type="term" value="C:membrane"/>
    <property type="evidence" value="ECO:0007669"/>
    <property type="project" value="UniProtKB-SubCell"/>
</dbReference>
<keyword evidence="2 6" id="KW-0812">Transmembrane</keyword>
<dbReference type="Gene3D" id="1.20.58.340">
    <property type="entry name" value="Magnesium transport protein CorA, transmembrane region"/>
    <property type="match status" value="1"/>
</dbReference>
<feature type="compositionally biased region" description="Pro residues" evidence="5">
    <location>
        <begin position="559"/>
        <end position="572"/>
    </location>
</feature>
<comment type="subcellular location">
    <subcellularLocation>
        <location evidence="1">Membrane</location>
        <topology evidence="1">Multi-pass membrane protein</topology>
    </subcellularLocation>
</comment>
<feature type="compositionally biased region" description="Pro residues" evidence="5">
    <location>
        <begin position="514"/>
        <end position="536"/>
    </location>
</feature>
<feature type="region of interest" description="Disordered" evidence="5">
    <location>
        <begin position="553"/>
        <end position="622"/>
    </location>
</feature>
<dbReference type="AlphaFoldDB" id="A0A292Q0F7"/>